<evidence type="ECO:0000259" key="4">
    <source>
        <dbReference type="PROSITE" id="PS01124"/>
    </source>
</evidence>
<dbReference type="InterPro" id="IPR018062">
    <property type="entry name" value="HTH_AraC-typ_CS"/>
</dbReference>
<dbReference type="PANTHER" id="PTHR47894:SF4">
    <property type="entry name" value="HTH-TYPE TRANSCRIPTIONAL REGULATOR GADX"/>
    <property type="match status" value="1"/>
</dbReference>
<dbReference type="InterPro" id="IPR009057">
    <property type="entry name" value="Homeodomain-like_sf"/>
</dbReference>
<proteinExistence type="predicted"/>
<dbReference type="PROSITE" id="PS00041">
    <property type="entry name" value="HTH_ARAC_FAMILY_1"/>
    <property type="match status" value="1"/>
</dbReference>
<dbReference type="SMART" id="SM00342">
    <property type="entry name" value="HTH_ARAC"/>
    <property type="match status" value="1"/>
</dbReference>
<dbReference type="PROSITE" id="PS01124">
    <property type="entry name" value="HTH_ARAC_FAMILY_2"/>
    <property type="match status" value="1"/>
</dbReference>
<evidence type="ECO:0000313" key="6">
    <source>
        <dbReference type="Proteomes" id="UP001589628"/>
    </source>
</evidence>
<keyword evidence="1" id="KW-0805">Transcription regulation</keyword>
<organism evidence="5 6">
    <name type="scientific">Balneatrix alpica</name>
    <dbReference type="NCBI Taxonomy" id="75684"/>
    <lineage>
        <taxon>Bacteria</taxon>
        <taxon>Pseudomonadati</taxon>
        <taxon>Pseudomonadota</taxon>
        <taxon>Gammaproteobacteria</taxon>
        <taxon>Oceanospirillales</taxon>
        <taxon>Balneatrichaceae</taxon>
        <taxon>Balneatrix</taxon>
    </lineage>
</organism>
<protein>
    <submittedName>
        <fullName evidence="5">Helix-turn-helix transcriptional regulator</fullName>
    </submittedName>
</protein>
<dbReference type="Gene3D" id="1.10.10.60">
    <property type="entry name" value="Homeodomain-like"/>
    <property type="match status" value="1"/>
</dbReference>
<gene>
    <name evidence="5" type="ORF">ACFFLH_06250</name>
</gene>
<evidence type="ECO:0000256" key="1">
    <source>
        <dbReference type="ARBA" id="ARBA00023015"/>
    </source>
</evidence>
<dbReference type="InterPro" id="IPR020449">
    <property type="entry name" value="Tscrpt_reg_AraC-type_HTH"/>
</dbReference>
<dbReference type="SUPFAM" id="SSF46689">
    <property type="entry name" value="Homeodomain-like"/>
    <property type="match status" value="1"/>
</dbReference>
<sequence length="269" mass="30639">MQALKHWLAQHPEGTELIRLRRQVRLRQVPFYQPCLILVLSGYKRFDGEHGYVQAEAGQGVALAAPQSLTVLNRPPAGGQYQALLLPFSYQQLQQLQQWYGLAVDRAPPVSMLPWQLDTALEQSLLRYLQAPAGVLRQHRWLEVLLLLLQQQPGILQLSYQQPSRSGGLRALLSEDLSKEWTLAQVCDRLATSESTLRRQLQREQTSFRQLLAELRLSAALNRLLQSEDPIYQVAADCGFQSVSRFSSNFRKRFGLPPSSMRQQQESGH</sequence>
<dbReference type="PRINTS" id="PR00032">
    <property type="entry name" value="HTHARAC"/>
</dbReference>
<evidence type="ECO:0000256" key="2">
    <source>
        <dbReference type="ARBA" id="ARBA00023125"/>
    </source>
</evidence>
<name>A0ABV5ZBL6_9GAMM</name>
<dbReference type="InterPro" id="IPR018060">
    <property type="entry name" value="HTH_AraC"/>
</dbReference>
<keyword evidence="3" id="KW-0804">Transcription</keyword>
<dbReference type="EMBL" id="JBHLZN010000002">
    <property type="protein sequence ID" value="MFB9886003.1"/>
    <property type="molecule type" value="Genomic_DNA"/>
</dbReference>
<keyword evidence="6" id="KW-1185">Reference proteome</keyword>
<reference evidence="5 6" key="1">
    <citation type="submission" date="2024-09" db="EMBL/GenBank/DDBJ databases">
        <authorList>
            <person name="Sun Q."/>
            <person name="Mori K."/>
        </authorList>
    </citation>
    <scope>NUCLEOTIDE SEQUENCE [LARGE SCALE GENOMIC DNA]</scope>
    <source>
        <strain evidence="5 6">ATCC 51285</strain>
    </source>
</reference>
<dbReference type="Proteomes" id="UP001589628">
    <property type="component" value="Unassembled WGS sequence"/>
</dbReference>
<dbReference type="RefSeq" id="WP_051527410.1">
    <property type="nucleotide sequence ID" value="NZ_JBHLZN010000002.1"/>
</dbReference>
<dbReference type="PANTHER" id="PTHR47894">
    <property type="entry name" value="HTH-TYPE TRANSCRIPTIONAL REGULATOR GADX"/>
    <property type="match status" value="1"/>
</dbReference>
<comment type="caution">
    <text evidence="5">The sequence shown here is derived from an EMBL/GenBank/DDBJ whole genome shotgun (WGS) entry which is preliminary data.</text>
</comment>
<feature type="domain" description="HTH araC/xylS-type" evidence="4">
    <location>
        <begin position="167"/>
        <end position="264"/>
    </location>
</feature>
<accession>A0ABV5ZBL6</accession>
<keyword evidence="2" id="KW-0238">DNA-binding</keyword>
<dbReference type="Pfam" id="PF12833">
    <property type="entry name" value="HTH_18"/>
    <property type="match status" value="1"/>
</dbReference>
<evidence type="ECO:0000256" key="3">
    <source>
        <dbReference type="ARBA" id="ARBA00023163"/>
    </source>
</evidence>
<evidence type="ECO:0000313" key="5">
    <source>
        <dbReference type="EMBL" id="MFB9886003.1"/>
    </source>
</evidence>